<comment type="caution">
    <text evidence="2">The sequence shown here is derived from an EMBL/GenBank/DDBJ whole genome shotgun (WGS) entry which is preliminary data.</text>
</comment>
<keyword evidence="3" id="KW-1185">Reference proteome</keyword>
<proteinExistence type="predicted"/>
<feature type="chain" id="PRO_5020735702" description="Collagen-like protein" evidence="1">
    <location>
        <begin position="28"/>
        <end position="183"/>
    </location>
</feature>
<organism evidence="2 3">
    <name type="scientific">Nocardioides iriomotensis</name>
    <dbReference type="NCBI Taxonomy" id="715784"/>
    <lineage>
        <taxon>Bacteria</taxon>
        <taxon>Bacillati</taxon>
        <taxon>Actinomycetota</taxon>
        <taxon>Actinomycetes</taxon>
        <taxon>Propionibacteriales</taxon>
        <taxon>Nocardioidaceae</taxon>
        <taxon>Nocardioides</taxon>
    </lineage>
</organism>
<name>A0A4Q5IZQ0_9ACTN</name>
<evidence type="ECO:0000313" key="3">
    <source>
        <dbReference type="Proteomes" id="UP000291189"/>
    </source>
</evidence>
<feature type="signal peptide" evidence="1">
    <location>
        <begin position="1"/>
        <end position="27"/>
    </location>
</feature>
<protein>
    <recommendedName>
        <fullName evidence="4">Collagen-like protein</fullName>
    </recommendedName>
</protein>
<dbReference type="RefSeq" id="WP_129987829.1">
    <property type="nucleotide sequence ID" value="NZ_SDPU01000023.1"/>
</dbReference>
<keyword evidence="1" id="KW-0732">Signal</keyword>
<dbReference type="Proteomes" id="UP000291189">
    <property type="component" value="Unassembled WGS sequence"/>
</dbReference>
<dbReference type="EMBL" id="SDPU01000023">
    <property type="protein sequence ID" value="RYU11554.1"/>
    <property type="molecule type" value="Genomic_DNA"/>
</dbReference>
<evidence type="ECO:0008006" key="4">
    <source>
        <dbReference type="Google" id="ProtNLM"/>
    </source>
</evidence>
<reference evidence="2 3" key="1">
    <citation type="submission" date="2019-01" db="EMBL/GenBank/DDBJ databases">
        <title>Nocardioides guangzhouensis sp. nov., an actinobacterium isolated from soil.</title>
        <authorList>
            <person name="Fu Y."/>
            <person name="Cai Y."/>
            <person name="Lin Z."/>
            <person name="Chen P."/>
        </authorList>
    </citation>
    <scope>NUCLEOTIDE SEQUENCE [LARGE SCALE GENOMIC DNA]</scope>
    <source>
        <strain evidence="2 3">NBRC 105384</strain>
    </source>
</reference>
<sequence>MGIKLPSPAAIIAVAALVVATSGVSYAAGKIDTGDIANQAVTSKKVKDGTIKVKDMNSDAVTRLKGQTGPAGPAGPAGTARAYATVTTGAAYETARTKNFTTISRPATGIYCLNVIDSIDVTTTSVAVSPQWIGSTGDNLSAQWVENDFGCPAGTDVGVRTFTFAAGGNNTLSNNVSFSVVVP</sequence>
<evidence type="ECO:0000313" key="2">
    <source>
        <dbReference type="EMBL" id="RYU11554.1"/>
    </source>
</evidence>
<accession>A0A4Q5IZQ0</accession>
<gene>
    <name evidence="2" type="ORF">ETU37_13385</name>
</gene>
<dbReference type="OrthoDB" id="3788296at2"/>
<dbReference type="AlphaFoldDB" id="A0A4Q5IZQ0"/>
<evidence type="ECO:0000256" key="1">
    <source>
        <dbReference type="SAM" id="SignalP"/>
    </source>
</evidence>